<dbReference type="InterPro" id="IPR027417">
    <property type="entry name" value="P-loop_NTPase"/>
</dbReference>
<dbReference type="EMBL" id="CP092869">
    <property type="protein sequence ID" value="UYV70411.1"/>
    <property type="molecule type" value="Genomic_DNA"/>
</dbReference>
<evidence type="ECO:0000259" key="4">
    <source>
        <dbReference type="SMART" id="SM00382"/>
    </source>
</evidence>
<comment type="similarity">
    <text evidence="1">Belongs to the CDC6/cdc18 family.</text>
</comment>
<keyword evidence="6" id="KW-1185">Reference proteome</keyword>
<proteinExistence type="inferred from homology"/>
<dbReference type="SUPFAM" id="SSF52540">
    <property type="entry name" value="P-loop containing nucleoside triphosphate hydrolases"/>
    <property type="match status" value="1"/>
</dbReference>
<dbReference type="InterPro" id="IPR003593">
    <property type="entry name" value="AAA+_ATPase"/>
</dbReference>
<dbReference type="Gene3D" id="1.10.8.60">
    <property type="match status" value="1"/>
</dbReference>
<dbReference type="Pfam" id="PF22606">
    <property type="entry name" value="Cdc6-ORC-like_ATPase_lid"/>
    <property type="match status" value="1"/>
</dbReference>
<dbReference type="PANTHER" id="PTHR10763">
    <property type="entry name" value="CELL DIVISION CONTROL PROTEIN 6-RELATED"/>
    <property type="match status" value="1"/>
</dbReference>
<accession>A0ABY6KQG6</accession>
<dbReference type="InterPro" id="IPR050311">
    <property type="entry name" value="ORC1/CDC6"/>
</dbReference>
<feature type="domain" description="AAA+ ATPase" evidence="4">
    <location>
        <begin position="148"/>
        <end position="299"/>
    </location>
</feature>
<name>A0ABY6KQG6_9ARAC</name>
<organism evidence="5 6">
    <name type="scientific">Cordylochernes scorpioides</name>
    <dbReference type="NCBI Taxonomy" id="51811"/>
    <lineage>
        <taxon>Eukaryota</taxon>
        <taxon>Metazoa</taxon>
        <taxon>Ecdysozoa</taxon>
        <taxon>Arthropoda</taxon>
        <taxon>Chelicerata</taxon>
        <taxon>Arachnida</taxon>
        <taxon>Pseudoscorpiones</taxon>
        <taxon>Cheliferoidea</taxon>
        <taxon>Chernetidae</taxon>
        <taxon>Cordylochernes</taxon>
    </lineage>
</organism>
<evidence type="ECO:0000256" key="1">
    <source>
        <dbReference type="ARBA" id="ARBA00006184"/>
    </source>
</evidence>
<dbReference type="SMART" id="SM00382">
    <property type="entry name" value="AAA"/>
    <property type="match status" value="1"/>
</dbReference>
<protein>
    <submittedName>
        <fullName evidence="5">CDC6</fullName>
    </submittedName>
</protein>
<evidence type="ECO:0000256" key="2">
    <source>
        <dbReference type="ARBA" id="ARBA00022705"/>
    </source>
</evidence>
<evidence type="ECO:0000313" key="6">
    <source>
        <dbReference type="Proteomes" id="UP001235939"/>
    </source>
</evidence>
<dbReference type="PANTHER" id="PTHR10763:SF26">
    <property type="entry name" value="CELL DIVISION CONTROL PROTEIN 6 HOMOLOG"/>
    <property type="match status" value="1"/>
</dbReference>
<sequence length="499" mass="54651">MLLPKVAASPVKQLPSSPLKSPNKAKEVLAPITNGVIRTPSKSAPASPLKKVPATPTSIRTPPSTPVKSTPPQNGALTPMAIRRAQLKLLKQDLHVVQAMIIMWAVSGFQAIKQALHTTFPDTLWERDNQFSVLRHFLESNLGGSNPGPASMYISGPPGTGKTVTLLHALTAAKEKMQKKFQEVYVNCMSVHQPQAIFTKIAEELDCKVPGNKDQSLAIEMALTSSSVPMTLVVLDEMDHLLDSKHQEVLYRIFEWPRMERSRLVLVGVANALDFADRFLPRLRTLGCAPRQLTFPPYTRLQIASILQNRLLQASKEGECPQIKPEAVTLCARKVGASTGDLRKALEVVRRAVELVETESRGQLVLQPSPSPRVVGLPQVQRVLCKVDSSAADMAPQLPLHHRLLLATILRLHKTSPQMAFGKGYRGAVSVLLLELAAKSSMLGTLADTYATVCSKFQVDCTQSDCLSICHMLESQGFIRVKSHKEVRLSKAMIIMVGS</sequence>
<dbReference type="Pfam" id="PF13401">
    <property type="entry name" value="AAA_22"/>
    <property type="match status" value="1"/>
</dbReference>
<evidence type="ECO:0000313" key="5">
    <source>
        <dbReference type="EMBL" id="UYV70411.1"/>
    </source>
</evidence>
<dbReference type="CDD" id="cd00009">
    <property type="entry name" value="AAA"/>
    <property type="match status" value="1"/>
</dbReference>
<evidence type="ECO:0000256" key="3">
    <source>
        <dbReference type="SAM" id="MobiDB-lite"/>
    </source>
</evidence>
<feature type="region of interest" description="Disordered" evidence="3">
    <location>
        <begin position="1"/>
        <end position="75"/>
    </location>
</feature>
<keyword evidence="2" id="KW-0235">DNA replication</keyword>
<dbReference type="InterPro" id="IPR054425">
    <property type="entry name" value="Cdc6_ORC1-like_ATPase_lid"/>
</dbReference>
<dbReference type="Gene3D" id="3.40.50.300">
    <property type="entry name" value="P-loop containing nucleotide triphosphate hydrolases"/>
    <property type="match status" value="1"/>
</dbReference>
<feature type="compositionally biased region" description="Low complexity" evidence="3">
    <location>
        <begin position="53"/>
        <end position="72"/>
    </location>
</feature>
<dbReference type="InterPro" id="IPR049945">
    <property type="entry name" value="AAA_22"/>
</dbReference>
<gene>
    <name evidence="5" type="ORF">LAZ67_7002928</name>
</gene>
<dbReference type="Proteomes" id="UP001235939">
    <property type="component" value="Chromosome 07"/>
</dbReference>
<reference evidence="5 6" key="1">
    <citation type="submission" date="2022-01" db="EMBL/GenBank/DDBJ databases">
        <title>A chromosomal length assembly of Cordylochernes scorpioides.</title>
        <authorList>
            <person name="Zeh D."/>
            <person name="Zeh J."/>
        </authorList>
    </citation>
    <scope>NUCLEOTIDE SEQUENCE [LARGE SCALE GENOMIC DNA]</scope>
    <source>
        <strain evidence="5">IN4F17</strain>
        <tissue evidence="5">Whole Body</tissue>
    </source>
</reference>